<comment type="caution">
    <text evidence="1">The sequence shown here is derived from an EMBL/GenBank/DDBJ whole genome shotgun (WGS) entry which is preliminary data.</text>
</comment>
<reference evidence="1" key="1">
    <citation type="submission" date="2021-01" db="EMBL/GenBank/DDBJ databases">
        <authorList>
            <consortium name="Genoscope - CEA"/>
            <person name="William W."/>
        </authorList>
    </citation>
    <scope>NUCLEOTIDE SEQUENCE</scope>
</reference>
<accession>A0A8S1RQV7</accession>
<evidence type="ECO:0000313" key="1">
    <source>
        <dbReference type="EMBL" id="CAD8129680.1"/>
    </source>
</evidence>
<dbReference type="EMBL" id="CAJJDN010000237">
    <property type="protein sequence ID" value="CAD8129680.1"/>
    <property type="molecule type" value="Genomic_DNA"/>
</dbReference>
<keyword evidence="2" id="KW-1185">Reference proteome</keyword>
<name>A0A8S1RQV7_9CILI</name>
<protein>
    <submittedName>
        <fullName evidence="1">Uncharacterized protein</fullName>
    </submittedName>
</protein>
<sequence>MAIIILFQVDKQQVLIKIFDEQQKHLYLITLILEQLHQIGKTFQLKNWMMLSAIYKEDKQQRRKNRNFNQILQVLQKLVLIQKVIITIKIRQLQHLILIQILLDISNLKQLIILQKYINILKILLINFRTIFSVNISNLYFYNVQFYL</sequence>
<dbReference type="AlphaFoldDB" id="A0A8S1RQV7"/>
<organism evidence="1 2">
    <name type="scientific">Paramecium sonneborni</name>
    <dbReference type="NCBI Taxonomy" id="65129"/>
    <lineage>
        <taxon>Eukaryota</taxon>
        <taxon>Sar</taxon>
        <taxon>Alveolata</taxon>
        <taxon>Ciliophora</taxon>
        <taxon>Intramacronucleata</taxon>
        <taxon>Oligohymenophorea</taxon>
        <taxon>Peniculida</taxon>
        <taxon>Parameciidae</taxon>
        <taxon>Paramecium</taxon>
    </lineage>
</organism>
<evidence type="ECO:0000313" key="2">
    <source>
        <dbReference type="Proteomes" id="UP000692954"/>
    </source>
</evidence>
<dbReference type="Proteomes" id="UP000692954">
    <property type="component" value="Unassembled WGS sequence"/>
</dbReference>
<gene>
    <name evidence="1" type="ORF">PSON_ATCC_30995.1.T2370013</name>
</gene>
<proteinExistence type="predicted"/>